<keyword evidence="1" id="KW-1133">Transmembrane helix</keyword>
<evidence type="ECO:0000313" key="2">
    <source>
        <dbReference type="EMBL" id="KAL2713398.1"/>
    </source>
</evidence>
<protein>
    <submittedName>
        <fullName evidence="2">Uncharacterized protein</fullName>
    </submittedName>
</protein>
<organism evidence="2 3">
    <name type="scientific">Vespula squamosa</name>
    <name type="common">Southern yellow jacket</name>
    <name type="synonym">Wasp</name>
    <dbReference type="NCBI Taxonomy" id="30214"/>
    <lineage>
        <taxon>Eukaryota</taxon>
        <taxon>Metazoa</taxon>
        <taxon>Ecdysozoa</taxon>
        <taxon>Arthropoda</taxon>
        <taxon>Hexapoda</taxon>
        <taxon>Insecta</taxon>
        <taxon>Pterygota</taxon>
        <taxon>Neoptera</taxon>
        <taxon>Endopterygota</taxon>
        <taxon>Hymenoptera</taxon>
        <taxon>Apocrita</taxon>
        <taxon>Aculeata</taxon>
        <taxon>Vespoidea</taxon>
        <taxon>Vespidae</taxon>
        <taxon>Vespinae</taxon>
        <taxon>Vespula</taxon>
    </lineage>
</organism>
<sequence length="95" mass="11253">MGLRMQQPPRGETWVGITCDVSKSNVTQVLPGGWLHISLHFPNFFLLILTTNIKIILSLRRSNKRRKRDKNLGKMFKRSFVRNEYRRSIERVRTI</sequence>
<evidence type="ECO:0000313" key="3">
    <source>
        <dbReference type="Proteomes" id="UP001607302"/>
    </source>
</evidence>
<accession>A0ABD1ZYF4</accession>
<evidence type="ECO:0000256" key="1">
    <source>
        <dbReference type="SAM" id="Phobius"/>
    </source>
</evidence>
<dbReference type="EMBL" id="JAUDFV010000158">
    <property type="protein sequence ID" value="KAL2713398.1"/>
    <property type="molecule type" value="Genomic_DNA"/>
</dbReference>
<dbReference type="AlphaFoldDB" id="A0ABD1ZYF4"/>
<keyword evidence="1" id="KW-0472">Membrane</keyword>
<gene>
    <name evidence="2" type="ORF">V1478_017096</name>
</gene>
<feature type="transmembrane region" description="Helical" evidence="1">
    <location>
        <begin position="34"/>
        <end position="57"/>
    </location>
</feature>
<proteinExistence type="predicted"/>
<keyword evidence="1" id="KW-0812">Transmembrane</keyword>
<reference evidence="2 3" key="1">
    <citation type="journal article" date="2024" name="Ann. Entomol. Soc. Am.">
        <title>Genomic analyses of the southern and eastern yellowjacket wasps (Hymenoptera: Vespidae) reveal evolutionary signatures of social life.</title>
        <authorList>
            <person name="Catto M.A."/>
            <person name="Caine P.B."/>
            <person name="Orr S.E."/>
            <person name="Hunt B.G."/>
            <person name="Goodisman M.A.D."/>
        </authorList>
    </citation>
    <scope>NUCLEOTIDE SEQUENCE [LARGE SCALE GENOMIC DNA]</scope>
    <source>
        <strain evidence="2">233</strain>
        <tissue evidence="2">Head and thorax</tissue>
    </source>
</reference>
<dbReference type="Proteomes" id="UP001607302">
    <property type="component" value="Unassembled WGS sequence"/>
</dbReference>
<comment type="caution">
    <text evidence="2">The sequence shown here is derived from an EMBL/GenBank/DDBJ whole genome shotgun (WGS) entry which is preliminary data.</text>
</comment>
<name>A0ABD1ZYF4_VESSQ</name>
<keyword evidence="3" id="KW-1185">Reference proteome</keyword>